<gene>
    <name evidence="2" type="ORF">IV203_004128</name>
</gene>
<name>A0A9K3L3R5_9STRA</name>
<dbReference type="EMBL" id="JAGRRH010000016">
    <property type="protein sequence ID" value="KAG7354772.1"/>
    <property type="molecule type" value="Genomic_DNA"/>
</dbReference>
<keyword evidence="3" id="KW-1185">Reference proteome</keyword>
<organism evidence="2 3">
    <name type="scientific">Nitzschia inconspicua</name>
    <dbReference type="NCBI Taxonomy" id="303405"/>
    <lineage>
        <taxon>Eukaryota</taxon>
        <taxon>Sar</taxon>
        <taxon>Stramenopiles</taxon>
        <taxon>Ochrophyta</taxon>
        <taxon>Bacillariophyta</taxon>
        <taxon>Bacillariophyceae</taxon>
        <taxon>Bacillariophycidae</taxon>
        <taxon>Bacillariales</taxon>
        <taxon>Bacillariaceae</taxon>
        <taxon>Nitzschia</taxon>
    </lineage>
</organism>
<dbReference type="AlphaFoldDB" id="A0A9K3L3R5"/>
<feature type="region of interest" description="Disordered" evidence="1">
    <location>
        <begin position="67"/>
        <end position="90"/>
    </location>
</feature>
<sequence>MKHLQFSRPASKTTHDVLVKVQSPELQMIPVASDQSSFPSAAQLFMLKGCSTQDTFDAVSTRQRNLEMNSASYGKPPPDNPNDNRPPRFVSAFPYFTNTVGFRAQAKR</sequence>
<reference evidence="2" key="1">
    <citation type="journal article" date="2021" name="Sci. Rep.">
        <title>Diploid genomic architecture of Nitzschia inconspicua, an elite biomass production diatom.</title>
        <authorList>
            <person name="Oliver A."/>
            <person name="Podell S."/>
            <person name="Pinowska A."/>
            <person name="Traller J.C."/>
            <person name="Smith S.R."/>
            <person name="McClure R."/>
            <person name="Beliaev A."/>
            <person name="Bohutskyi P."/>
            <person name="Hill E.A."/>
            <person name="Rabines A."/>
            <person name="Zheng H."/>
            <person name="Allen L.Z."/>
            <person name="Kuo A."/>
            <person name="Grigoriev I.V."/>
            <person name="Allen A.E."/>
            <person name="Hazlebeck D."/>
            <person name="Allen E.E."/>
        </authorList>
    </citation>
    <scope>NUCLEOTIDE SEQUENCE</scope>
    <source>
        <strain evidence="2">Hildebrandi</strain>
    </source>
</reference>
<protein>
    <submittedName>
        <fullName evidence="2">Uncharacterized protein</fullName>
    </submittedName>
</protein>
<comment type="caution">
    <text evidence="2">The sequence shown here is derived from an EMBL/GenBank/DDBJ whole genome shotgun (WGS) entry which is preliminary data.</text>
</comment>
<evidence type="ECO:0000313" key="3">
    <source>
        <dbReference type="Proteomes" id="UP000693970"/>
    </source>
</evidence>
<proteinExistence type="predicted"/>
<accession>A0A9K3L3R5</accession>
<evidence type="ECO:0000313" key="2">
    <source>
        <dbReference type="EMBL" id="KAG7354772.1"/>
    </source>
</evidence>
<evidence type="ECO:0000256" key="1">
    <source>
        <dbReference type="SAM" id="MobiDB-lite"/>
    </source>
</evidence>
<dbReference type="Proteomes" id="UP000693970">
    <property type="component" value="Unassembled WGS sequence"/>
</dbReference>
<reference evidence="2" key="2">
    <citation type="submission" date="2021-04" db="EMBL/GenBank/DDBJ databases">
        <authorList>
            <person name="Podell S."/>
        </authorList>
    </citation>
    <scope>NUCLEOTIDE SEQUENCE</scope>
    <source>
        <strain evidence="2">Hildebrandi</strain>
    </source>
</reference>